<evidence type="ECO:0000256" key="6">
    <source>
        <dbReference type="SAM" id="MobiDB-lite"/>
    </source>
</evidence>
<dbReference type="AlphaFoldDB" id="A0AAV5FWY2"/>
<feature type="domain" description="USP" evidence="7">
    <location>
        <begin position="190"/>
        <end position="497"/>
    </location>
</feature>
<feature type="region of interest" description="Disordered" evidence="6">
    <location>
        <begin position="721"/>
        <end position="740"/>
    </location>
</feature>
<dbReference type="CDD" id="cd02661">
    <property type="entry name" value="Peptidase_C19E"/>
    <property type="match status" value="1"/>
</dbReference>
<dbReference type="PANTHER" id="PTHR24006">
    <property type="entry name" value="UBIQUITIN CARBOXYL-TERMINAL HYDROLASE"/>
    <property type="match status" value="1"/>
</dbReference>
<dbReference type="PROSITE" id="PS50865">
    <property type="entry name" value="ZF_MYND_2"/>
    <property type="match status" value="1"/>
</dbReference>
<gene>
    <name evidence="9" type="primary">gb28084</name>
    <name evidence="9" type="ORF">PR202_gb28084</name>
</gene>
<dbReference type="GO" id="GO:0005829">
    <property type="term" value="C:cytosol"/>
    <property type="evidence" value="ECO:0007669"/>
    <property type="project" value="TreeGrafter"/>
</dbReference>
<dbReference type="GO" id="GO:0008270">
    <property type="term" value="F:zinc ion binding"/>
    <property type="evidence" value="ECO:0007669"/>
    <property type="project" value="UniProtKB-KW"/>
</dbReference>
<dbReference type="SUPFAM" id="SSF144232">
    <property type="entry name" value="HIT/MYND zinc finger-like"/>
    <property type="match status" value="1"/>
</dbReference>
<evidence type="ECO:0000256" key="3">
    <source>
        <dbReference type="ARBA" id="ARBA00022771"/>
    </source>
</evidence>
<dbReference type="Pfam" id="PF00443">
    <property type="entry name" value="UCH"/>
    <property type="match status" value="1"/>
</dbReference>
<feature type="region of interest" description="Disordered" evidence="6">
    <location>
        <begin position="883"/>
        <end position="918"/>
    </location>
</feature>
<feature type="domain" description="MYND-type" evidence="8">
    <location>
        <begin position="91"/>
        <end position="128"/>
    </location>
</feature>
<dbReference type="Proteomes" id="UP001054889">
    <property type="component" value="Unassembled WGS sequence"/>
</dbReference>
<keyword evidence="4" id="KW-0862">Zinc</keyword>
<evidence type="ECO:0000313" key="9">
    <source>
        <dbReference type="EMBL" id="GJN38995.1"/>
    </source>
</evidence>
<dbReference type="PANTHER" id="PTHR24006:SF677">
    <property type="entry name" value="UBIQUITIN CARBOXYL-TERMINAL HYDROLASE 19"/>
    <property type="match status" value="1"/>
</dbReference>
<dbReference type="Pfam" id="PF01753">
    <property type="entry name" value="zf-MYND"/>
    <property type="match status" value="1"/>
</dbReference>
<sequence length="1045" mass="114179">MLGGGAAGGGGAGLGLDLSAVIQAAVVGLVLFSAAVVAVRRAASRYFVVDAAGFAASYADHHHHGHSSAYSMPSQGNQQDQGPAGGELGSCAECGSVSSKKCSGCKRVRYCSSECQSKHWRSDHKFKCKQIKLLDPTDKLSCGDEASSKRSSGFRRVSLVPARKKVGKVLFPYDEFLKLYNWKDIDFIPCGLMNCGNSCFANVVLQCLSCTRPLVAYLLGKDHSRECSMRHEDWCFLCELQCHIQRASESLHPFAPMNILSHLPNIGGNLGFGRQEDAHEFMRFAIDKMQSACLDEYGGEKAVDLSTQETTIIQHIFGGRLQSQVQCTACGMVSNRYDNMMDLTVEIQGDAESLEKCLDQFTAVEWLDGDNKYKCDGCNDYVKARKHLSVHQAPNILTITLKRFQSGRFGKLNKRVTFPMELDLTPYMSSTDGSDLYDLYAVVVHLDMLNASFFGHYICYIKGYRGTWYKIDDCKVMTVDEDEVHAQGAYMLLYSRRTARPRSLTAVEEPVKEQQQCKMLPSIVQNHVVAEDATLIHESPSKSSDDLLQQDSESSDDKMDIIKQEPDLGLHTSIEDNKFIMDENLHPISSPGSHVFEDARAPGSLLEGTTSMRAVQLDPPLECPTAMNSVQFGNSSEASSVHSSAEQCEEPASSIDSVDYMDIDTEAGAKVTRWNKGPPVLDTSIGKKDNETLIPPFANGMTGKPKPLLSRGFLDNGTRKRPSFVEEGHIGGNSNGSSQKLNGHCSSLKQEILIKSCGGDISTGRAKCNGDMFAMPSNGNYYATNGETQSRNDTLHEEVQVMPFVSHVFEPRPYRKPSGSTINCSNTKSLVEDHNKSSLHLPLKDHQEGISFLHRGFLEKPCSGGKSVNVDGALPFCNGTSSFVNGNTRPSNNSSSPSGLSRGFLTRHRKESPVVGTTTRHGLEIGCDISMEQNSNGAAVVPDQEEERCQSDYTANGSSFQLKATSDNNPGGHIGENGHAILANKNTSCGLEIGSNGRPVVNGSGCQRDETPAMVNSDKSMEYEHNGLRRRVTSKFFEQNGIDAK</sequence>
<comment type="similarity">
    <text evidence="1">Belongs to the peptidase C19 family.</text>
</comment>
<evidence type="ECO:0000256" key="4">
    <source>
        <dbReference type="ARBA" id="ARBA00022833"/>
    </source>
</evidence>
<dbReference type="InterPro" id="IPR038765">
    <property type="entry name" value="Papain-like_cys_pep_sf"/>
</dbReference>
<evidence type="ECO:0000259" key="7">
    <source>
        <dbReference type="PROSITE" id="PS50235"/>
    </source>
</evidence>
<feature type="compositionally biased region" description="Low complexity" evidence="6">
    <location>
        <begin position="889"/>
        <end position="904"/>
    </location>
</feature>
<dbReference type="SUPFAM" id="SSF54001">
    <property type="entry name" value="Cysteine proteinases"/>
    <property type="match status" value="1"/>
</dbReference>
<dbReference type="GO" id="GO:0004843">
    <property type="term" value="F:cysteine-type deubiquitinase activity"/>
    <property type="evidence" value="ECO:0007669"/>
    <property type="project" value="InterPro"/>
</dbReference>
<accession>A0AAV5FWY2</accession>
<keyword evidence="2" id="KW-0479">Metal-binding</keyword>
<reference evidence="9" key="2">
    <citation type="submission" date="2021-12" db="EMBL/GenBank/DDBJ databases">
        <title>Resequencing data analysis of finger millet.</title>
        <authorList>
            <person name="Hatakeyama M."/>
            <person name="Aluri S."/>
            <person name="Balachadran M.T."/>
            <person name="Sivarajan S.R."/>
            <person name="Poveda L."/>
            <person name="Shimizu-Inatsugi R."/>
            <person name="Schlapbach R."/>
            <person name="Sreeman S.M."/>
            <person name="Shimizu K.K."/>
        </authorList>
    </citation>
    <scope>NUCLEOTIDE SEQUENCE</scope>
</reference>
<dbReference type="InterPro" id="IPR050164">
    <property type="entry name" value="Peptidase_C19"/>
</dbReference>
<keyword evidence="10" id="KW-1185">Reference proteome</keyword>
<dbReference type="PROSITE" id="PS01360">
    <property type="entry name" value="ZF_MYND_1"/>
    <property type="match status" value="1"/>
</dbReference>
<evidence type="ECO:0000256" key="1">
    <source>
        <dbReference type="ARBA" id="ARBA00009085"/>
    </source>
</evidence>
<evidence type="ECO:0000313" key="10">
    <source>
        <dbReference type="Proteomes" id="UP001054889"/>
    </source>
</evidence>
<dbReference type="InterPro" id="IPR001394">
    <property type="entry name" value="Peptidase_C19_UCH"/>
</dbReference>
<evidence type="ECO:0000259" key="8">
    <source>
        <dbReference type="PROSITE" id="PS50865"/>
    </source>
</evidence>
<dbReference type="GO" id="GO:0005634">
    <property type="term" value="C:nucleus"/>
    <property type="evidence" value="ECO:0007669"/>
    <property type="project" value="TreeGrafter"/>
</dbReference>
<dbReference type="Gene3D" id="6.10.140.2220">
    <property type="match status" value="1"/>
</dbReference>
<evidence type="ECO:0000256" key="5">
    <source>
        <dbReference type="PROSITE-ProRule" id="PRU00134"/>
    </source>
</evidence>
<dbReference type="EMBL" id="BQKI01000097">
    <property type="protein sequence ID" value="GJN38995.1"/>
    <property type="molecule type" value="Genomic_DNA"/>
</dbReference>
<dbReference type="PROSITE" id="PS50235">
    <property type="entry name" value="USP_3"/>
    <property type="match status" value="1"/>
</dbReference>
<dbReference type="GO" id="GO:0016579">
    <property type="term" value="P:protein deubiquitination"/>
    <property type="evidence" value="ECO:0007669"/>
    <property type="project" value="InterPro"/>
</dbReference>
<organism evidence="9 10">
    <name type="scientific">Eleusine coracana subsp. coracana</name>
    <dbReference type="NCBI Taxonomy" id="191504"/>
    <lineage>
        <taxon>Eukaryota</taxon>
        <taxon>Viridiplantae</taxon>
        <taxon>Streptophyta</taxon>
        <taxon>Embryophyta</taxon>
        <taxon>Tracheophyta</taxon>
        <taxon>Spermatophyta</taxon>
        <taxon>Magnoliopsida</taxon>
        <taxon>Liliopsida</taxon>
        <taxon>Poales</taxon>
        <taxon>Poaceae</taxon>
        <taxon>PACMAD clade</taxon>
        <taxon>Chloridoideae</taxon>
        <taxon>Cynodonteae</taxon>
        <taxon>Eleusininae</taxon>
        <taxon>Eleusine</taxon>
    </lineage>
</organism>
<dbReference type="PROSITE" id="PS00972">
    <property type="entry name" value="USP_1"/>
    <property type="match status" value="1"/>
</dbReference>
<protein>
    <submittedName>
        <fullName evidence="9">Uncharacterized protein</fullName>
    </submittedName>
</protein>
<reference evidence="9" key="1">
    <citation type="journal article" date="2018" name="DNA Res.">
        <title>Multiple hybrid de novo genome assembly of finger millet, an orphan allotetraploid crop.</title>
        <authorList>
            <person name="Hatakeyama M."/>
            <person name="Aluri S."/>
            <person name="Balachadran M.T."/>
            <person name="Sivarajan S.R."/>
            <person name="Patrignani A."/>
            <person name="Gruter S."/>
            <person name="Poveda L."/>
            <person name="Shimizu-Inatsugi R."/>
            <person name="Baeten J."/>
            <person name="Francoijs K.J."/>
            <person name="Nataraja K.N."/>
            <person name="Reddy Y.A.N."/>
            <person name="Phadnis S."/>
            <person name="Ravikumar R.L."/>
            <person name="Schlapbach R."/>
            <person name="Sreeman S.M."/>
            <person name="Shimizu K.K."/>
        </authorList>
    </citation>
    <scope>NUCLEOTIDE SEQUENCE</scope>
</reference>
<comment type="caution">
    <text evidence="9">The sequence shown here is derived from an EMBL/GenBank/DDBJ whole genome shotgun (WGS) entry which is preliminary data.</text>
</comment>
<dbReference type="InterPro" id="IPR028889">
    <property type="entry name" value="USP"/>
</dbReference>
<name>A0AAV5FWY2_ELECO</name>
<dbReference type="FunFam" id="3.90.70.10:FF:000026">
    <property type="entry name" value="Ubiquitin carboxyl-terminal hydrolase 15"/>
    <property type="match status" value="1"/>
</dbReference>
<feature type="compositionally biased region" description="Polar residues" evidence="6">
    <location>
        <begin position="68"/>
        <end position="81"/>
    </location>
</feature>
<evidence type="ECO:0000256" key="2">
    <source>
        <dbReference type="ARBA" id="ARBA00022723"/>
    </source>
</evidence>
<keyword evidence="3 5" id="KW-0863">Zinc-finger</keyword>
<dbReference type="Gene3D" id="3.90.70.10">
    <property type="entry name" value="Cysteine proteinases"/>
    <property type="match status" value="1"/>
</dbReference>
<dbReference type="InterPro" id="IPR002893">
    <property type="entry name" value="Znf_MYND"/>
</dbReference>
<dbReference type="InterPro" id="IPR018200">
    <property type="entry name" value="USP_CS"/>
</dbReference>
<proteinExistence type="inferred from homology"/>
<feature type="region of interest" description="Disordered" evidence="6">
    <location>
        <begin position="65"/>
        <end position="84"/>
    </location>
</feature>